<evidence type="ECO:0000256" key="2">
    <source>
        <dbReference type="SAM" id="SignalP"/>
    </source>
</evidence>
<evidence type="ECO:0000313" key="4">
    <source>
        <dbReference type="Proteomes" id="UP000242188"/>
    </source>
</evidence>
<keyword evidence="1" id="KW-0472">Membrane</keyword>
<dbReference type="InterPro" id="IPR013783">
    <property type="entry name" value="Ig-like_fold"/>
</dbReference>
<accession>A0A210Q7T7</accession>
<proteinExistence type="predicted"/>
<reference evidence="3 4" key="1">
    <citation type="journal article" date="2017" name="Nat. Ecol. Evol.">
        <title>Scallop genome provides insights into evolution of bilaterian karyotype and development.</title>
        <authorList>
            <person name="Wang S."/>
            <person name="Zhang J."/>
            <person name="Jiao W."/>
            <person name="Li J."/>
            <person name="Xun X."/>
            <person name="Sun Y."/>
            <person name="Guo X."/>
            <person name="Huan P."/>
            <person name="Dong B."/>
            <person name="Zhang L."/>
            <person name="Hu X."/>
            <person name="Sun X."/>
            <person name="Wang J."/>
            <person name="Zhao C."/>
            <person name="Wang Y."/>
            <person name="Wang D."/>
            <person name="Huang X."/>
            <person name="Wang R."/>
            <person name="Lv J."/>
            <person name="Li Y."/>
            <person name="Zhang Z."/>
            <person name="Liu B."/>
            <person name="Lu W."/>
            <person name="Hui Y."/>
            <person name="Liang J."/>
            <person name="Zhou Z."/>
            <person name="Hou R."/>
            <person name="Li X."/>
            <person name="Liu Y."/>
            <person name="Li H."/>
            <person name="Ning X."/>
            <person name="Lin Y."/>
            <person name="Zhao L."/>
            <person name="Xing Q."/>
            <person name="Dou J."/>
            <person name="Li Y."/>
            <person name="Mao J."/>
            <person name="Guo H."/>
            <person name="Dou H."/>
            <person name="Li T."/>
            <person name="Mu C."/>
            <person name="Jiang W."/>
            <person name="Fu Q."/>
            <person name="Fu X."/>
            <person name="Miao Y."/>
            <person name="Liu J."/>
            <person name="Yu Q."/>
            <person name="Li R."/>
            <person name="Liao H."/>
            <person name="Li X."/>
            <person name="Kong Y."/>
            <person name="Jiang Z."/>
            <person name="Chourrout D."/>
            <person name="Li R."/>
            <person name="Bao Z."/>
        </authorList>
    </citation>
    <scope>NUCLEOTIDE SEQUENCE [LARGE SCALE GENOMIC DNA]</scope>
    <source>
        <strain evidence="3 4">PY_sf001</strain>
    </source>
</reference>
<feature type="chain" id="PRO_5013030059" evidence="2">
    <location>
        <begin position="25"/>
        <end position="645"/>
    </location>
</feature>
<organism evidence="3 4">
    <name type="scientific">Mizuhopecten yessoensis</name>
    <name type="common">Japanese scallop</name>
    <name type="synonym">Patinopecten yessoensis</name>
    <dbReference type="NCBI Taxonomy" id="6573"/>
    <lineage>
        <taxon>Eukaryota</taxon>
        <taxon>Metazoa</taxon>
        <taxon>Spiralia</taxon>
        <taxon>Lophotrochozoa</taxon>
        <taxon>Mollusca</taxon>
        <taxon>Bivalvia</taxon>
        <taxon>Autobranchia</taxon>
        <taxon>Pteriomorphia</taxon>
        <taxon>Pectinida</taxon>
        <taxon>Pectinoidea</taxon>
        <taxon>Pectinidae</taxon>
        <taxon>Mizuhopecten</taxon>
    </lineage>
</organism>
<evidence type="ECO:0000256" key="1">
    <source>
        <dbReference type="SAM" id="Phobius"/>
    </source>
</evidence>
<dbReference type="EMBL" id="NEDP02004677">
    <property type="protein sequence ID" value="OWF44791.1"/>
    <property type="molecule type" value="Genomic_DNA"/>
</dbReference>
<gene>
    <name evidence="3" type="ORF">KP79_PYT01654</name>
</gene>
<keyword evidence="1" id="KW-0812">Transmembrane</keyword>
<sequence length="645" mass="71883">MAARSRTYLPHYIWACLILGSCKGHVYQNFSCITYNWDEYLTCSWALSPLYNEPVYTTSLTWQLPQFAIWSSCPDLSSGTCTWSLGGNDGIKDTDPHQPIRVCLHLRNDNRAIESECHEVDIENKVKPATVSDLVAKPQYPNCICAQWTHQKVIPSKIFSLEISSPGSATIQKNVRMDSFYDYDDSSEFQSGSYTNLTVCNLSYFVNYTISVRVGAIDMDDNQIGYWSDSLAINVVTSKTVPSGPPSLPQGGYTLSAVNGKGYRLARIYWTSLPKHAWNGETITYELEAFPVDGCGSRTVRLSRRNTSAEFDIMYTCSYNIKVWSRNEIGRSKDVSVLLLEQNVLQRPREVSMTDGHTDLVTISWLEPKDVKPTLLLKYTVYWCPRSPRQLCQGSFNYRTVISPISYEDVYLRTTVRMEGYPNVTYMYGVSTDINITGTVASSGFVWTDCSMLSTDKLKNPRISFEGYPSEKRVRVSWIYLNCAQAMIKKANSVHYDVTSCPSDKCEELSTESKEAYVDLHSISAGQEVCVTIAVRLGTVSGPTSRVYCYTQSLQGTQYPLHAVLVSLVIISGAVVVAIVGTILYVAFKWWTKPTKCSIPKIPTGGNDSEQTTTGDLVQPLVGNGSAVSTGRTTVTTETALIVND</sequence>
<keyword evidence="4" id="KW-1185">Reference proteome</keyword>
<dbReference type="AlphaFoldDB" id="A0A210Q7T7"/>
<keyword evidence="1" id="KW-1133">Transmembrane helix</keyword>
<keyword evidence="3" id="KW-0675">Receptor</keyword>
<feature type="signal peptide" evidence="2">
    <location>
        <begin position="1"/>
        <end position="24"/>
    </location>
</feature>
<dbReference type="SUPFAM" id="SSF49265">
    <property type="entry name" value="Fibronectin type III"/>
    <property type="match status" value="1"/>
</dbReference>
<evidence type="ECO:0000313" key="3">
    <source>
        <dbReference type="EMBL" id="OWF44791.1"/>
    </source>
</evidence>
<dbReference type="PROSITE" id="PS51257">
    <property type="entry name" value="PROKAR_LIPOPROTEIN"/>
    <property type="match status" value="1"/>
</dbReference>
<dbReference type="OrthoDB" id="6141191at2759"/>
<name>A0A210Q7T7_MIZYE</name>
<dbReference type="Gene3D" id="2.60.40.10">
    <property type="entry name" value="Immunoglobulins"/>
    <property type="match status" value="2"/>
</dbReference>
<keyword evidence="2" id="KW-0732">Signal</keyword>
<feature type="transmembrane region" description="Helical" evidence="1">
    <location>
        <begin position="559"/>
        <end position="588"/>
    </location>
</feature>
<dbReference type="InterPro" id="IPR036116">
    <property type="entry name" value="FN3_sf"/>
</dbReference>
<comment type="caution">
    <text evidence="3">The sequence shown here is derived from an EMBL/GenBank/DDBJ whole genome shotgun (WGS) entry which is preliminary data.</text>
</comment>
<dbReference type="Proteomes" id="UP000242188">
    <property type="component" value="Unassembled WGS sequence"/>
</dbReference>
<protein>
    <submittedName>
        <fullName evidence="3">Interleukin-6 receptor subunit beta</fullName>
    </submittedName>
</protein>